<feature type="coiled-coil region" evidence="1">
    <location>
        <begin position="46"/>
        <end position="87"/>
    </location>
</feature>
<reference evidence="3 4" key="1">
    <citation type="submission" date="2022-05" db="EMBL/GenBank/DDBJ databases">
        <authorList>
            <consortium name="Genoscope - CEA"/>
            <person name="William W."/>
        </authorList>
    </citation>
    <scope>NUCLEOTIDE SEQUENCE [LARGE SCALE GENOMIC DNA]</scope>
</reference>
<feature type="region of interest" description="Disordered" evidence="2">
    <location>
        <begin position="1"/>
        <end position="33"/>
    </location>
</feature>
<comment type="caution">
    <text evidence="3">The sequence shown here is derived from an EMBL/GenBank/DDBJ whole genome shotgun (WGS) entry which is preliminary data.</text>
</comment>
<evidence type="ECO:0000256" key="1">
    <source>
        <dbReference type="SAM" id="Coils"/>
    </source>
</evidence>
<keyword evidence="1" id="KW-0175">Coiled coil</keyword>
<dbReference type="Proteomes" id="UP001159405">
    <property type="component" value="Unassembled WGS sequence"/>
</dbReference>
<proteinExistence type="predicted"/>
<keyword evidence="4" id="KW-1185">Reference proteome</keyword>
<organism evidence="3 4">
    <name type="scientific">Porites lobata</name>
    <dbReference type="NCBI Taxonomy" id="104759"/>
    <lineage>
        <taxon>Eukaryota</taxon>
        <taxon>Metazoa</taxon>
        <taxon>Cnidaria</taxon>
        <taxon>Anthozoa</taxon>
        <taxon>Hexacorallia</taxon>
        <taxon>Scleractinia</taxon>
        <taxon>Fungiina</taxon>
        <taxon>Poritidae</taxon>
        <taxon>Porites</taxon>
    </lineage>
</organism>
<sequence>MASAHNEGDPLGVTNSMKKDGASNTTAIKSQGKLESLPKEELIKFVKKQLALLKQTKAKCEDLSSQLEEERNEVQRLEAEKKEWLSRGVHAEFEKKDKELEEDLSAVVMERNGLQESLRILQEEYQTAVKEKKKYKDALELQALQEDKAQDQLKIDNEHLLGKIQELQHEKERTQETLLKLEQEKSQLQGNCKELELKINSLESKQSETTEKNDININELQEKMAKLLVEKEELIKAVEESNDSYSEKAEQDIKDLKVQVNNLLEERNEIQSRFDQLARQKGADLTSEGASEINQHFLLANEELKETNQVK</sequence>
<gene>
    <name evidence="3" type="ORF">PLOB_00013624</name>
</gene>
<evidence type="ECO:0000313" key="3">
    <source>
        <dbReference type="EMBL" id="CAH3106064.1"/>
    </source>
</evidence>
<name>A0ABN8NJ16_9CNID</name>
<evidence type="ECO:0000256" key="2">
    <source>
        <dbReference type="SAM" id="MobiDB-lite"/>
    </source>
</evidence>
<evidence type="ECO:0000313" key="4">
    <source>
        <dbReference type="Proteomes" id="UP001159405"/>
    </source>
</evidence>
<feature type="coiled-coil region" evidence="1">
    <location>
        <begin position="111"/>
        <end position="280"/>
    </location>
</feature>
<dbReference type="EMBL" id="CALNXK010000018">
    <property type="protein sequence ID" value="CAH3106064.1"/>
    <property type="molecule type" value="Genomic_DNA"/>
</dbReference>
<accession>A0ABN8NJ16</accession>
<feature type="non-terminal residue" evidence="3">
    <location>
        <position position="311"/>
    </location>
</feature>
<protein>
    <submittedName>
        <fullName evidence="3">Uncharacterized protein</fullName>
    </submittedName>
</protein>